<sequence>MLAKQCRRAIYPNNVHGRGPDRHDLRVQNAMHADHRRRRVAKIRYDRDCENGYLQNFHFSEGKLFCEQELTGYFLYYHSTVRHQELLRDGSSESES</sequence>
<reference evidence="2" key="1">
    <citation type="submission" date="2022-11" db="UniProtKB">
        <authorList>
            <consortium name="WormBaseParasite"/>
        </authorList>
    </citation>
    <scope>IDENTIFICATION</scope>
</reference>
<dbReference type="WBParaSite" id="nRc.2.0.1.t17579-RA">
    <property type="protein sequence ID" value="nRc.2.0.1.t17579-RA"/>
    <property type="gene ID" value="nRc.2.0.1.g17579"/>
</dbReference>
<name>A0A915ITQ6_ROMCU</name>
<proteinExistence type="predicted"/>
<keyword evidence="1" id="KW-1185">Reference proteome</keyword>
<accession>A0A915ITQ6</accession>
<dbReference type="AlphaFoldDB" id="A0A915ITQ6"/>
<evidence type="ECO:0000313" key="1">
    <source>
        <dbReference type="Proteomes" id="UP000887565"/>
    </source>
</evidence>
<protein>
    <submittedName>
        <fullName evidence="2">Uncharacterized protein</fullName>
    </submittedName>
</protein>
<dbReference type="Proteomes" id="UP000887565">
    <property type="component" value="Unplaced"/>
</dbReference>
<organism evidence="1 2">
    <name type="scientific">Romanomermis culicivorax</name>
    <name type="common">Nematode worm</name>
    <dbReference type="NCBI Taxonomy" id="13658"/>
    <lineage>
        <taxon>Eukaryota</taxon>
        <taxon>Metazoa</taxon>
        <taxon>Ecdysozoa</taxon>
        <taxon>Nematoda</taxon>
        <taxon>Enoplea</taxon>
        <taxon>Dorylaimia</taxon>
        <taxon>Mermithida</taxon>
        <taxon>Mermithoidea</taxon>
        <taxon>Mermithidae</taxon>
        <taxon>Romanomermis</taxon>
    </lineage>
</organism>
<evidence type="ECO:0000313" key="2">
    <source>
        <dbReference type="WBParaSite" id="nRc.2.0.1.t17579-RA"/>
    </source>
</evidence>